<dbReference type="GO" id="GO:0006096">
    <property type="term" value="P:glycolytic process"/>
    <property type="evidence" value="ECO:0007669"/>
    <property type="project" value="UniProtKB-KW"/>
</dbReference>
<organism evidence="8 9">
    <name type="scientific">Berkelbacteria bacterium GW2011_GWA2_38_9</name>
    <dbReference type="NCBI Taxonomy" id="1618334"/>
    <lineage>
        <taxon>Bacteria</taxon>
        <taxon>Candidatus Berkelbacteria</taxon>
    </lineage>
</organism>
<dbReference type="Gene3D" id="3.40.50.1240">
    <property type="entry name" value="Phosphoglycerate mutase-like"/>
    <property type="match status" value="1"/>
</dbReference>
<feature type="binding site" evidence="6">
    <location>
        <begin position="157"/>
        <end position="158"/>
    </location>
    <ligand>
        <name>substrate</name>
    </ligand>
</feature>
<evidence type="ECO:0000256" key="4">
    <source>
        <dbReference type="ARBA" id="ARBA00023235"/>
    </source>
</evidence>
<evidence type="ECO:0000256" key="1">
    <source>
        <dbReference type="ARBA" id="ARBA00006717"/>
    </source>
</evidence>
<evidence type="ECO:0000256" key="3">
    <source>
        <dbReference type="ARBA" id="ARBA00023152"/>
    </source>
</evidence>
<dbReference type="GO" id="GO:0004619">
    <property type="term" value="F:phosphoglycerate mutase activity"/>
    <property type="evidence" value="ECO:0007669"/>
    <property type="project" value="UniProtKB-EC"/>
</dbReference>
<reference evidence="8 9" key="1">
    <citation type="journal article" date="2015" name="Nature">
        <title>rRNA introns, odd ribosomes, and small enigmatic genomes across a large radiation of phyla.</title>
        <authorList>
            <person name="Brown C.T."/>
            <person name="Hug L.A."/>
            <person name="Thomas B.C."/>
            <person name="Sharon I."/>
            <person name="Castelle C.J."/>
            <person name="Singh A."/>
            <person name="Wilkins M.J."/>
            <person name="Williams K.H."/>
            <person name="Banfield J.F."/>
        </authorList>
    </citation>
    <scope>NUCLEOTIDE SEQUENCE [LARGE SCALE GENOMIC DNA]</scope>
</reference>
<feature type="binding site" evidence="6">
    <location>
        <position position="58"/>
    </location>
    <ligand>
        <name>substrate</name>
    </ligand>
</feature>
<keyword evidence="3" id="KW-0324">Glycolysis</keyword>
<evidence type="ECO:0000313" key="9">
    <source>
        <dbReference type="Proteomes" id="UP000033934"/>
    </source>
</evidence>
<dbReference type="PATRIC" id="fig|1618334.3.peg.126"/>
<keyword evidence="4" id="KW-0413">Isomerase</keyword>
<feature type="site" description="Transition state stabilizer" evidence="7">
    <location>
        <position position="156"/>
    </location>
</feature>
<comment type="caution">
    <text evidence="8">The sequence shown here is derived from an EMBL/GenBank/DDBJ whole genome shotgun (WGS) entry which is preliminary data.</text>
</comment>
<dbReference type="InterPro" id="IPR013078">
    <property type="entry name" value="His_Pase_superF_clade-1"/>
</dbReference>
<name>A0A0G0LH13_9BACT</name>
<dbReference type="Pfam" id="PF00300">
    <property type="entry name" value="His_Phos_1"/>
    <property type="match status" value="1"/>
</dbReference>
<dbReference type="EC" id="5.4.2.11" evidence="2"/>
<dbReference type="EMBL" id="LBVO01000007">
    <property type="protein sequence ID" value="KKQ90367.1"/>
    <property type="molecule type" value="Genomic_DNA"/>
</dbReference>
<accession>A0A0G0LH13</accession>
<dbReference type="SMART" id="SM00855">
    <property type="entry name" value="PGAM"/>
    <property type="match status" value="1"/>
</dbReference>
<dbReference type="SUPFAM" id="SSF53254">
    <property type="entry name" value="Phosphoglycerate mutase-like"/>
    <property type="match status" value="1"/>
</dbReference>
<evidence type="ECO:0000256" key="7">
    <source>
        <dbReference type="PIRSR" id="PIRSR613078-3"/>
    </source>
</evidence>
<gene>
    <name evidence="8" type="ORF">UT11_C0007G0009</name>
</gene>
<comment type="similarity">
    <text evidence="1">Belongs to the phosphoglycerate mutase family. BPG-dependent PGAM subfamily.</text>
</comment>
<proteinExistence type="inferred from homology"/>
<dbReference type="PANTHER" id="PTHR11931">
    <property type="entry name" value="PHOSPHOGLYCERATE MUTASE"/>
    <property type="match status" value="1"/>
</dbReference>
<dbReference type="AlphaFoldDB" id="A0A0G0LH13"/>
<feature type="binding site" evidence="6">
    <location>
        <begin position="85"/>
        <end position="88"/>
    </location>
    <ligand>
        <name>substrate</name>
    </ligand>
</feature>
<feature type="active site" description="Tele-phosphohistidine intermediate" evidence="5">
    <location>
        <position position="9"/>
    </location>
</feature>
<evidence type="ECO:0000256" key="2">
    <source>
        <dbReference type="ARBA" id="ARBA00012028"/>
    </source>
</evidence>
<protein>
    <recommendedName>
        <fullName evidence="2">phosphoglycerate mutase (2,3-diphosphoglycerate-dependent)</fullName>
        <ecNumber evidence="2">5.4.2.11</ecNumber>
    </recommendedName>
</protein>
<sequence>MGKLYLVRHGKTQYNLDHRFCGLTDVPLVVDGIKNAETIAKLLHDVKFTAVYSSNLERAYETAKIILTETNQTHVKVNKDPRLNERDYGVLTGKYHQEAEDFLGKEQVQLWRRGWDTCPPEGESLKDVYNRAVPMFKDEIFPQLVKPESAVLICAHGNSLRALITYLDQPSLAELAKLEIVYDQAYIYEFDENGLHQSLDEIPRQSRWLAK</sequence>
<dbReference type="InterPro" id="IPR029033">
    <property type="entry name" value="His_PPase_superfam"/>
</dbReference>
<feature type="binding site" evidence="6">
    <location>
        <begin position="112"/>
        <end position="113"/>
    </location>
    <ligand>
        <name>substrate</name>
    </ligand>
</feature>
<feature type="active site" description="Proton donor/acceptor" evidence="5">
    <location>
        <position position="85"/>
    </location>
</feature>
<dbReference type="PIRSF" id="PIRSF000709">
    <property type="entry name" value="6PFK_2-Ptase"/>
    <property type="match status" value="1"/>
</dbReference>
<dbReference type="CDD" id="cd07067">
    <property type="entry name" value="HP_PGM_like"/>
    <property type="match status" value="1"/>
</dbReference>
<dbReference type="InterPro" id="IPR005952">
    <property type="entry name" value="Phosphogly_mut1"/>
</dbReference>
<evidence type="ECO:0000256" key="5">
    <source>
        <dbReference type="PIRSR" id="PIRSR613078-1"/>
    </source>
</evidence>
<evidence type="ECO:0000313" key="8">
    <source>
        <dbReference type="EMBL" id="KKQ90367.1"/>
    </source>
</evidence>
<dbReference type="Proteomes" id="UP000033934">
    <property type="component" value="Unassembled WGS sequence"/>
</dbReference>
<evidence type="ECO:0000256" key="6">
    <source>
        <dbReference type="PIRSR" id="PIRSR613078-2"/>
    </source>
</evidence>
<dbReference type="NCBIfam" id="TIGR01258">
    <property type="entry name" value="pgm_1"/>
    <property type="match status" value="1"/>
</dbReference>
<feature type="binding site" evidence="6">
    <location>
        <begin position="8"/>
        <end position="15"/>
    </location>
    <ligand>
        <name>substrate</name>
    </ligand>
</feature>